<sequence>MAIQLSKGDKSIVKKETGAPVQNLTVGVNWGKIPAVQKTGLSFVDKMIGKASAAVGAMQAVDLDLSIVTFDKSGNKLSECAFYNKKPFNGYISHSGDDREGDDEDDGLDNERIQFRGLDVATKTSVQSAFIVLNSYSRQKFDQIPYINLAIYDGLFGLADKAPRLMTFDLTNDSAFKGSEGLILARLDKSAQGWELKAIGQPTDDGSIAALVRRIEREHLN</sequence>
<dbReference type="CDD" id="cd06974">
    <property type="entry name" value="TerD_like"/>
    <property type="match status" value="1"/>
</dbReference>
<evidence type="ECO:0000313" key="2">
    <source>
        <dbReference type="EMBL" id="QFP93893.1"/>
    </source>
</evidence>
<name>A0A5P8D4G1_9CAUD</name>
<protein>
    <recommendedName>
        <fullName evidence="1">TerD domain-containing protein</fullName>
    </recommendedName>
</protein>
<dbReference type="InterPro" id="IPR003325">
    <property type="entry name" value="TerD"/>
</dbReference>
<dbReference type="Proteomes" id="UP000326781">
    <property type="component" value="Segment"/>
</dbReference>
<evidence type="ECO:0000259" key="1">
    <source>
        <dbReference type="Pfam" id="PF02342"/>
    </source>
</evidence>
<evidence type="ECO:0000313" key="3">
    <source>
        <dbReference type="Proteomes" id="UP000326781"/>
    </source>
</evidence>
<dbReference type="InterPro" id="IPR051324">
    <property type="entry name" value="Stress/Tellurium_Resist"/>
</dbReference>
<proteinExistence type="predicted"/>
<keyword evidence="3" id="KW-1185">Reference proteome</keyword>
<dbReference type="PANTHER" id="PTHR32097">
    <property type="entry name" value="CAMP-BINDING PROTEIN 1-RELATED"/>
    <property type="match status" value="1"/>
</dbReference>
<accession>A0A5P8D4G1</accession>
<organism evidence="2 3">
    <name type="scientific">Pectobacterium phage Wc4</name>
    <dbReference type="NCBI Taxonomy" id="2652428"/>
    <lineage>
        <taxon>Viruses</taxon>
        <taxon>Duplodnaviria</taxon>
        <taxon>Heunggongvirae</taxon>
        <taxon>Uroviricota</taxon>
        <taxon>Caudoviricetes</taxon>
        <taxon>Andersonviridae</taxon>
        <taxon>Andersonviridae incertae sedis</taxon>
        <taxon>Arnovirus</taxon>
        <taxon>Arnovirus Wc4</taxon>
    </lineage>
</organism>
<dbReference type="Gene3D" id="2.60.60.30">
    <property type="entry name" value="sav2460 like domains"/>
    <property type="match status" value="1"/>
</dbReference>
<feature type="domain" description="TerD" evidence="1">
    <location>
        <begin position="1"/>
        <end position="213"/>
    </location>
</feature>
<dbReference type="EMBL" id="MN270891">
    <property type="protein sequence ID" value="QFP93893.1"/>
    <property type="molecule type" value="Genomic_DNA"/>
</dbReference>
<reference evidence="2 3" key="1">
    <citation type="submission" date="2019-08" db="EMBL/GenBank/DDBJ databases">
        <title>Six bacteriophages against potato bacterial diseases.</title>
        <authorList>
            <person name="Zhang X."/>
            <person name="Kering K."/>
        </authorList>
    </citation>
    <scope>NUCLEOTIDE SEQUENCE [LARGE SCALE GENOMIC DNA]</scope>
</reference>
<dbReference type="PANTHER" id="PTHR32097:SF17">
    <property type="entry name" value="CAMP-BINDING PROTEIN 1-RELATED"/>
    <property type="match status" value="1"/>
</dbReference>
<dbReference type="Pfam" id="PF02342">
    <property type="entry name" value="TerD"/>
    <property type="match status" value="1"/>
</dbReference>